<feature type="region of interest" description="Disordered" evidence="7">
    <location>
        <begin position="104"/>
        <end position="137"/>
    </location>
</feature>
<keyword evidence="5" id="KW-0864">Zinc transport</keyword>
<dbReference type="RefSeq" id="WP_095609535.1">
    <property type="nucleotide sequence ID" value="NZ_NMPM01000004.1"/>
</dbReference>
<dbReference type="Proteomes" id="UP000245887">
    <property type="component" value="Unassembled WGS sequence"/>
</dbReference>
<comment type="caution">
    <text evidence="9">The sequence shown here is derived from an EMBL/GenBank/DDBJ whole genome shotgun (WGS) entry which is preliminary data.</text>
</comment>
<dbReference type="InterPro" id="IPR006128">
    <property type="entry name" value="Lipoprotein_PsaA-like"/>
</dbReference>
<sequence length="297" mass="32883">MPRLLAFVLMLTLAMAAHAEPLRIVTSIKPITLIAAEIAPADARFHTLVPASASPHTYQLKPSDRVALARADVILWVGPALETFLQRLLEGPDMAGRAHALGHRLENGQPNSPDDDEHHHDHGHHHGGDDPHIWVSPDEGHHLAEQIAHILSHKAPDRSDVIQHRLHAFEDRLSATNHAIEQQLSPIRSHVFFIYHPAFKRFAKHFGLEVAGTLTRSPEQQPGARHLSGLQEQLKTAERPCLLNEVQFSDRHWQSLTTGALPHATWDPLATTISVGDGGYTRFLSSIADSVMTCQQP</sequence>
<protein>
    <recommendedName>
        <fullName evidence="2">High-affinity zinc uptake system protein ZnuA</fullName>
    </recommendedName>
</protein>
<evidence type="ECO:0000256" key="7">
    <source>
        <dbReference type="SAM" id="MobiDB-lite"/>
    </source>
</evidence>
<evidence type="ECO:0000313" key="12">
    <source>
        <dbReference type="Proteomes" id="UP000245887"/>
    </source>
</evidence>
<gene>
    <name evidence="10" type="ORF">C8D92_107157</name>
    <name evidence="9" type="ORF">CF392_00635</name>
</gene>
<dbReference type="SUPFAM" id="SSF53807">
    <property type="entry name" value="Helical backbone' metal receptor"/>
    <property type="match status" value="1"/>
</dbReference>
<reference evidence="10 12" key="2">
    <citation type="submission" date="2018-04" db="EMBL/GenBank/DDBJ databases">
        <title>Genomic Encyclopedia of Type Strains, Phase IV (KMG-IV): sequencing the most valuable type-strain genomes for metagenomic binning, comparative biology and taxonomic classification.</title>
        <authorList>
            <person name="Goeker M."/>
        </authorList>
    </citation>
    <scope>NUCLEOTIDE SEQUENCE [LARGE SCALE GENOMIC DNA]</scope>
    <source>
        <strain evidence="10 12">DSM 28688</strain>
    </source>
</reference>
<dbReference type="EMBL" id="QEKQ01000007">
    <property type="protein sequence ID" value="PVY75434.1"/>
    <property type="molecule type" value="Genomic_DNA"/>
</dbReference>
<proteinExistence type="inferred from homology"/>
<dbReference type="PANTHER" id="PTHR42953">
    <property type="entry name" value="HIGH-AFFINITY ZINC UPTAKE SYSTEM PROTEIN ZNUA-RELATED"/>
    <property type="match status" value="1"/>
</dbReference>
<reference evidence="9 11" key="1">
    <citation type="submission" date="2017-07" db="EMBL/GenBank/DDBJ databases">
        <title>Tamlnaduibacter salinus (Mi-7) genome sequencing.</title>
        <authorList>
            <person name="Verma A."/>
            <person name="Krishnamurthi S."/>
        </authorList>
    </citation>
    <scope>NUCLEOTIDE SEQUENCE [LARGE SCALE GENOMIC DNA]</scope>
    <source>
        <strain evidence="9 11">Mi-7</strain>
    </source>
</reference>
<dbReference type="GO" id="GO:0046872">
    <property type="term" value="F:metal ion binding"/>
    <property type="evidence" value="ECO:0007669"/>
    <property type="project" value="InterPro"/>
</dbReference>
<evidence type="ECO:0000313" key="11">
    <source>
        <dbReference type="Proteomes" id="UP000218332"/>
    </source>
</evidence>
<organism evidence="9 11">
    <name type="scientific">Tamilnaduibacter salinus</name>
    <dbReference type="NCBI Taxonomy" id="1484056"/>
    <lineage>
        <taxon>Bacteria</taxon>
        <taxon>Pseudomonadati</taxon>
        <taxon>Pseudomonadota</taxon>
        <taxon>Gammaproteobacteria</taxon>
        <taxon>Pseudomonadales</taxon>
        <taxon>Marinobacteraceae</taxon>
        <taxon>Tamilnaduibacter</taxon>
    </lineage>
</organism>
<dbReference type="PRINTS" id="PR00691">
    <property type="entry name" value="ADHESINB"/>
</dbReference>
<dbReference type="InterPro" id="IPR050492">
    <property type="entry name" value="Bact_metal-bind_prot9"/>
</dbReference>
<dbReference type="GO" id="GO:0006829">
    <property type="term" value="P:zinc ion transport"/>
    <property type="evidence" value="ECO:0007669"/>
    <property type="project" value="UniProtKB-KW"/>
</dbReference>
<feature type="signal peptide" evidence="8">
    <location>
        <begin position="1"/>
        <end position="19"/>
    </location>
</feature>
<dbReference type="GO" id="GO:0007155">
    <property type="term" value="P:cell adhesion"/>
    <property type="evidence" value="ECO:0007669"/>
    <property type="project" value="InterPro"/>
</dbReference>
<evidence type="ECO:0000313" key="9">
    <source>
        <dbReference type="EMBL" id="PAV27453.1"/>
    </source>
</evidence>
<dbReference type="EMBL" id="NMPM01000004">
    <property type="protein sequence ID" value="PAV27453.1"/>
    <property type="molecule type" value="Genomic_DNA"/>
</dbReference>
<dbReference type="Gene3D" id="3.40.50.1980">
    <property type="entry name" value="Nitrogenase molybdenum iron protein domain"/>
    <property type="match status" value="2"/>
</dbReference>
<dbReference type="PRINTS" id="PR00690">
    <property type="entry name" value="ADHESNFAMILY"/>
</dbReference>
<evidence type="ECO:0000256" key="3">
    <source>
        <dbReference type="ARBA" id="ARBA00022448"/>
    </source>
</evidence>
<keyword evidence="5" id="KW-0862">Zinc</keyword>
<keyword evidence="11" id="KW-1185">Reference proteome</keyword>
<name>A0A2A2I8R3_9GAMM</name>
<evidence type="ECO:0000256" key="4">
    <source>
        <dbReference type="ARBA" id="ARBA00022729"/>
    </source>
</evidence>
<keyword evidence="5" id="KW-0406">Ion transport</keyword>
<keyword evidence="3 6" id="KW-0813">Transport</keyword>
<feature type="compositionally biased region" description="Basic and acidic residues" evidence="7">
    <location>
        <begin position="116"/>
        <end position="137"/>
    </location>
</feature>
<evidence type="ECO:0000256" key="8">
    <source>
        <dbReference type="SAM" id="SignalP"/>
    </source>
</evidence>
<evidence type="ECO:0000256" key="6">
    <source>
        <dbReference type="RuleBase" id="RU003512"/>
    </source>
</evidence>
<feature type="chain" id="PRO_5036315154" description="High-affinity zinc uptake system protein ZnuA" evidence="8">
    <location>
        <begin position="20"/>
        <end position="297"/>
    </location>
</feature>
<evidence type="ECO:0000313" key="10">
    <source>
        <dbReference type="EMBL" id="PVY75434.1"/>
    </source>
</evidence>
<dbReference type="Proteomes" id="UP000218332">
    <property type="component" value="Unassembled WGS sequence"/>
</dbReference>
<dbReference type="AlphaFoldDB" id="A0A2A2I8R3"/>
<dbReference type="InterPro" id="IPR006129">
    <property type="entry name" value="AdhesinB"/>
</dbReference>
<dbReference type="InterPro" id="IPR006127">
    <property type="entry name" value="ZnuA-like"/>
</dbReference>
<evidence type="ECO:0000256" key="2">
    <source>
        <dbReference type="ARBA" id="ARBA00015915"/>
    </source>
</evidence>
<accession>A0A2A2I8R3</accession>
<comment type="similarity">
    <text evidence="1 6">Belongs to the bacterial solute-binding protein 9 family.</text>
</comment>
<dbReference type="OrthoDB" id="7346865at2"/>
<evidence type="ECO:0000256" key="5">
    <source>
        <dbReference type="ARBA" id="ARBA00022906"/>
    </source>
</evidence>
<dbReference type="PANTHER" id="PTHR42953:SF3">
    <property type="entry name" value="HIGH-AFFINITY ZINC UPTAKE SYSTEM PROTEIN ZNUA"/>
    <property type="match status" value="1"/>
</dbReference>
<evidence type="ECO:0000256" key="1">
    <source>
        <dbReference type="ARBA" id="ARBA00011028"/>
    </source>
</evidence>
<dbReference type="Pfam" id="PF01297">
    <property type="entry name" value="ZnuA"/>
    <property type="match status" value="1"/>
</dbReference>
<keyword evidence="4 8" id="KW-0732">Signal</keyword>